<name>A0A495JDS6_9ACTN</name>
<dbReference type="SUPFAM" id="SSF55729">
    <property type="entry name" value="Acyl-CoA N-acyltransferases (Nat)"/>
    <property type="match status" value="2"/>
</dbReference>
<accession>A0A495JDS6</accession>
<dbReference type="OrthoDB" id="9799092at2"/>
<dbReference type="PANTHER" id="PTHR43617">
    <property type="entry name" value="L-AMINO ACID N-ACETYLTRANSFERASE"/>
    <property type="match status" value="1"/>
</dbReference>
<feature type="domain" description="N-acetyltransferase" evidence="2">
    <location>
        <begin position="219"/>
        <end position="356"/>
    </location>
</feature>
<keyword evidence="4" id="KW-1185">Reference proteome</keyword>
<sequence length="356" mass="37977">MVLSTPYRSRPAGTGDWRPVRRRGGRRLRRVVADPAAAEIGGRPDAAGLRCPIVDTERTVDIPPTWRTLTGDDLPAVAALATRCLAVDGGLPLVTDASFLARRFAADGGVARGAVDPAGTLIAAGAVRPRETQGVRAAVATGLVDPAHRGRGLGAALLDWALDPALTGAEQVTVETEALTDGARTLFAARGLGQTFAEDVLRFDLAGTEPPPIDLPAGLTVRTWSTGLAGRFFAVYQAAFRERPGFPDWSARQWVEWTTDDEDFRPEWTLLATDPTGADLGFVTAGQGWIVQVGVRPEARGRRLGAALVVAALRRMRSAGSTEALLDVNVDNPAGTLYRRLGFIDLGRRARFATQR</sequence>
<dbReference type="InterPro" id="IPR000182">
    <property type="entry name" value="GNAT_dom"/>
</dbReference>
<gene>
    <name evidence="3" type="ORF">BDK92_1337</name>
</gene>
<dbReference type="Proteomes" id="UP000277671">
    <property type="component" value="Unassembled WGS sequence"/>
</dbReference>
<evidence type="ECO:0000313" key="4">
    <source>
        <dbReference type="Proteomes" id="UP000277671"/>
    </source>
</evidence>
<dbReference type="Pfam" id="PF00583">
    <property type="entry name" value="Acetyltransf_1"/>
    <property type="match status" value="2"/>
</dbReference>
<dbReference type="EMBL" id="RBKT01000001">
    <property type="protein sequence ID" value="RKR87065.1"/>
    <property type="molecule type" value="Genomic_DNA"/>
</dbReference>
<dbReference type="CDD" id="cd04301">
    <property type="entry name" value="NAT_SF"/>
    <property type="match status" value="2"/>
</dbReference>
<dbReference type="Gene3D" id="3.40.630.30">
    <property type="match status" value="1"/>
</dbReference>
<feature type="region of interest" description="Disordered" evidence="1">
    <location>
        <begin position="1"/>
        <end position="20"/>
    </location>
</feature>
<evidence type="ECO:0000259" key="2">
    <source>
        <dbReference type="PROSITE" id="PS51186"/>
    </source>
</evidence>
<comment type="caution">
    <text evidence="3">The sequence shown here is derived from an EMBL/GenBank/DDBJ whole genome shotgun (WGS) entry which is preliminary data.</text>
</comment>
<dbReference type="AlphaFoldDB" id="A0A495JDS6"/>
<evidence type="ECO:0000313" key="3">
    <source>
        <dbReference type="EMBL" id="RKR87065.1"/>
    </source>
</evidence>
<dbReference type="PANTHER" id="PTHR43617:SF20">
    <property type="entry name" value="N-ALPHA-ACETYLTRANSFERASE RIMI"/>
    <property type="match status" value="1"/>
</dbReference>
<dbReference type="PROSITE" id="PS51186">
    <property type="entry name" value="GNAT"/>
    <property type="match status" value="2"/>
</dbReference>
<dbReference type="InterPro" id="IPR050276">
    <property type="entry name" value="MshD_Acetyltransferase"/>
</dbReference>
<protein>
    <submittedName>
        <fullName evidence="3">Mycothiol synthase</fullName>
    </submittedName>
</protein>
<evidence type="ECO:0000256" key="1">
    <source>
        <dbReference type="SAM" id="MobiDB-lite"/>
    </source>
</evidence>
<organism evidence="3 4">
    <name type="scientific">Micromonospora pisi</name>
    <dbReference type="NCBI Taxonomy" id="589240"/>
    <lineage>
        <taxon>Bacteria</taxon>
        <taxon>Bacillati</taxon>
        <taxon>Actinomycetota</taxon>
        <taxon>Actinomycetes</taxon>
        <taxon>Micromonosporales</taxon>
        <taxon>Micromonosporaceae</taxon>
        <taxon>Micromonospora</taxon>
    </lineage>
</organism>
<feature type="domain" description="N-acetyltransferase" evidence="2">
    <location>
        <begin position="64"/>
        <end position="222"/>
    </location>
</feature>
<dbReference type="InterPro" id="IPR016181">
    <property type="entry name" value="Acyl_CoA_acyltransferase"/>
</dbReference>
<dbReference type="GO" id="GO:0008999">
    <property type="term" value="F:protein-N-terminal-alanine acetyltransferase activity"/>
    <property type="evidence" value="ECO:0007669"/>
    <property type="project" value="TreeGrafter"/>
</dbReference>
<proteinExistence type="predicted"/>
<reference evidence="3 4" key="1">
    <citation type="submission" date="2018-10" db="EMBL/GenBank/DDBJ databases">
        <title>Sequencing the genomes of 1000 actinobacteria strains.</title>
        <authorList>
            <person name="Klenk H.-P."/>
        </authorList>
    </citation>
    <scope>NUCLEOTIDE SEQUENCE [LARGE SCALE GENOMIC DNA]</scope>
    <source>
        <strain evidence="3 4">DSM 45175</strain>
    </source>
</reference>